<dbReference type="PROSITE" id="PS51257">
    <property type="entry name" value="PROKAR_LIPOPROTEIN"/>
    <property type="match status" value="1"/>
</dbReference>
<comment type="caution">
    <text evidence="2">The sequence shown here is derived from an EMBL/GenBank/DDBJ whole genome shotgun (WGS) entry which is preliminary data.</text>
</comment>
<reference evidence="3" key="1">
    <citation type="submission" date="2016-12" db="EMBL/GenBank/DDBJ databases">
        <title>Draft Genome Sequences od Carboxydothermus pertinax and islandicus, Hydrogenogenic Carboxydotrophic Bacteria.</title>
        <authorList>
            <person name="Fukuyama Y."/>
            <person name="Ohmae K."/>
            <person name="Yoneda Y."/>
            <person name="Yoshida T."/>
            <person name="Sako Y."/>
        </authorList>
    </citation>
    <scope>NUCLEOTIDE SEQUENCE [LARGE SCALE GENOMIC DNA]</scope>
    <source>
        <strain evidence="3">SET</strain>
    </source>
</reference>
<evidence type="ECO:0000313" key="2">
    <source>
        <dbReference type="EMBL" id="GAV26544.1"/>
    </source>
</evidence>
<evidence type="ECO:0008006" key="4">
    <source>
        <dbReference type="Google" id="ProtNLM"/>
    </source>
</evidence>
<gene>
    <name evidence="2" type="ORF">ciss_24770</name>
</gene>
<accession>A0A1L8D616</accession>
<proteinExistence type="predicted"/>
<dbReference type="EMBL" id="BDJL01000142">
    <property type="protein sequence ID" value="GAV26544.1"/>
    <property type="molecule type" value="Genomic_DNA"/>
</dbReference>
<protein>
    <recommendedName>
        <fullName evidence="4">Lipoprotein</fullName>
    </recommendedName>
</protein>
<sequence>MQNKHKKKFIIALFISTALIFTSGCEVNLEQIKTKSTAWIDKAANFVASIVNKNKDREIKNPKQLSSEELKILNEELESYRETLVSLILNNDREGFKNELSQPNINYDFNKLTTFFKTNPTPLLANVLADGTGSISYKGKKEKCVFIVKKINGELKITKIYFQKVRN</sequence>
<evidence type="ECO:0000256" key="1">
    <source>
        <dbReference type="SAM" id="Coils"/>
    </source>
</evidence>
<evidence type="ECO:0000313" key="3">
    <source>
        <dbReference type="Proteomes" id="UP000187338"/>
    </source>
</evidence>
<dbReference type="Proteomes" id="UP000187338">
    <property type="component" value="Unassembled WGS sequence"/>
</dbReference>
<keyword evidence="1" id="KW-0175">Coiled coil</keyword>
<name>A0A1L8D616_9THEO</name>
<organism evidence="2 3">
    <name type="scientific">Carboxydothermus islandicus</name>
    <dbReference type="NCBI Taxonomy" id="661089"/>
    <lineage>
        <taxon>Bacteria</taxon>
        <taxon>Bacillati</taxon>
        <taxon>Bacillota</taxon>
        <taxon>Clostridia</taxon>
        <taxon>Thermoanaerobacterales</taxon>
        <taxon>Thermoanaerobacteraceae</taxon>
        <taxon>Carboxydothermus</taxon>
    </lineage>
</organism>
<dbReference type="AlphaFoldDB" id="A0A1L8D616"/>
<dbReference type="RefSeq" id="WP_075866697.1">
    <property type="nucleotide sequence ID" value="NZ_BDJL01000142.1"/>
</dbReference>
<keyword evidence="3" id="KW-1185">Reference proteome</keyword>
<feature type="coiled-coil region" evidence="1">
    <location>
        <begin position="63"/>
        <end position="90"/>
    </location>
</feature>